<reference evidence="3" key="1">
    <citation type="journal article" date="2022" name="Front. Microbiol.">
        <title>Genome-based taxonomic rearrangement of Oceanobacter-related bacteria including the description of Thalassolituus hydrocarbonoclasticus sp. nov. and Thalassolituus pacificus sp. nov. and emended description of the genus Thalassolituus.</title>
        <authorList>
            <person name="Dong C."/>
            <person name="Wei L."/>
            <person name="Wang J."/>
            <person name="Lai Q."/>
            <person name="Huang Z."/>
            <person name="Shao Z."/>
        </authorList>
    </citation>
    <scope>NUCLEOTIDE SEQUENCE</scope>
    <source>
        <strain evidence="3">59MF3M-4</strain>
    </source>
</reference>
<dbReference type="RefSeq" id="WP_260977719.1">
    <property type="nucleotide sequence ID" value="NZ_JAOANI010000029.1"/>
</dbReference>
<accession>A0A9X2WIR4</accession>
<dbReference type="EMBL" id="JAOANI010000029">
    <property type="protein sequence ID" value="MCT7360884.1"/>
    <property type="molecule type" value="Genomic_DNA"/>
</dbReference>
<dbReference type="InterPro" id="IPR025388">
    <property type="entry name" value="Alginate_export_dom"/>
</dbReference>
<dbReference type="AlphaFoldDB" id="A0A9X2WIR4"/>
<dbReference type="Gene3D" id="2.40.160.10">
    <property type="entry name" value="Porin"/>
    <property type="match status" value="1"/>
</dbReference>
<proteinExistence type="predicted"/>
<protein>
    <submittedName>
        <fullName evidence="3">Alginate export family protein</fullName>
    </submittedName>
</protein>
<dbReference type="InterPro" id="IPR023614">
    <property type="entry name" value="Porin_dom_sf"/>
</dbReference>
<feature type="domain" description="Alginate export" evidence="2">
    <location>
        <begin position="42"/>
        <end position="249"/>
    </location>
</feature>
<evidence type="ECO:0000313" key="3">
    <source>
        <dbReference type="EMBL" id="MCT7360884.1"/>
    </source>
</evidence>
<feature type="signal peptide" evidence="1">
    <location>
        <begin position="1"/>
        <end position="27"/>
    </location>
</feature>
<sequence>MEMRKSLIAAALGLAASQIVFSQSALAESSITDTLKQGDVIADLRLRYESADDDDATDKDSATALTLRSRLGYETADFNGFKVLYEIEDVRAVINDYAPENTDYDTVADPENTEINRAQISYSKDGFSLVAGRQRIILDNARFVGNVGWRQNEQTFDALKASYKTGDLNLQYAYIDQVNGILRKFDADVTSHLLNATYSGLKAGNLTGYAYLLKDDDSDAKLDTYGARFAGKTAVNDLSLIYSAEFATQSSDDFDASYYALEGGVVLSGITLALGNETLGSDDGAYGFQTPLATKHAFNGWADKFLATPADGLSDTYIKAAGAVAGIKLLAMYHDYSADEGNDDKGSEVNFLVAKNFAEHYSAGVKYATYSAGDTGTDSAKAWLWLEAKF</sequence>
<keyword evidence="1" id="KW-0732">Signal</keyword>
<organism evidence="3 4">
    <name type="scientific">Thalassolituus pacificus</name>
    <dbReference type="NCBI Taxonomy" id="2975440"/>
    <lineage>
        <taxon>Bacteria</taxon>
        <taxon>Pseudomonadati</taxon>
        <taxon>Pseudomonadota</taxon>
        <taxon>Gammaproteobacteria</taxon>
        <taxon>Oceanospirillales</taxon>
        <taxon>Oceanospirillaceae</taxon>
        <taxon>Thalassolituus</taxon>
    </lineage>
</organism>
<evidence type="ECO:0000313" key="4">
    <source>
        <dbReference type="Proteomes" id="UP001147830"/>
    </source>
</evidence>
<gene>
    <name evidence="3" type="ORF">NYR02_17820</name>
</gene>
<keyword evidence="4" id="KW-1185">Reference proteome</keyword>
<dbReference type="Proteomes" id="UP001147830">
    <property type="component" value="Unassembled WGS sequence"/>
</dbReference>
<reference evidence="3" key="2">
    <citation type="submission" date="2022-08" db="EMBL/GenBank/DDBJ databases">
        <authorList>
            <person name="Dong C."/>
        </authorList>
    </citation>
    <scope>NUCLEOTIDE SEQUENCE</scope>
    <source>
        <strain evidence="3">59MF3M-4</strain>
    </source>
</reference>
<name>A0A9X2WIR4_9GAMM</name>
<feature type="chain" id="PRO_5040986795" evidence="1">
    <location>
        <begin position="28"/>
        <end position="390"/>
    </location>
</feature>
<dbReference type="Pfam" id="PF13372">
    <property type="entry name" value="Alginate_exp"/>
    <property type="match status" value="1"/>
</dbReference>
<comment type="caution">
    <text evidence="3">The sequence shown here is derived from an EMBL/GenBank/DDBJ whole genome shotgun (WGS) entry which is preliminary data.</text>
</comment>
<evidence type="ECO:0000259" key="2">
    <source>
        <dbReference type="Pfam" id="PF13372"/>
    </source>
</evidence>
<evidence type="ECO:0000256" key="1">
    <source>
        <dbReference type="SAM" id="SignalP"/>
    </source>
</evidence>